<feature type="binding site" evidence="3">
    <location>
        <position position="84"/>
    </location>
    <ligand>
        <name>Zn(2+)</name>
        <dbReference type="ChEBI" id="CHEBI:29105"/>
        <label>1</label>
    </ligand>
</feature>
<feature type="binding site" evidence="3">
    <location>
        <position position="95"/>
    </location>
    <ligand>
        <name>Zn(2+)</name>
        <dbReference type="ChEBI" id="CHEBI:29105"/>
        <label>2</label>
    </ligand>
</feature>
<feature type="binding site" evidence="3">
    <location>
        <position position="95"/>
    </location>
    <ligand>
        <name>Zn(2+)</name>
        <dbReference type="ChEBI" id="CHEBI:29105"/>
        <label>1</label>
    </ligand>
</feature>
<evidence type="ECO:0000256" key="1">
    <source>
        <dbReference type="ARBA" id="ARBA00006153"/>
    </source>
</evidence>
<evidence type="ECO:0000313" key="6">
    <source>
        <dbReference type="Proteomes" id="UP000469462"/>
    </source>
</evidence>
<organism evidence="5 6">
    <name type="scientific">Sutterella seckii</name>
    <dbReference type="NCBI Taxonomy" id="1944635"/>
    <lineage>
        <taxon>Bacteria</taxon>
        <taxon>Pseudomonadati</taxon>
        <taxon>Pseudomonadota</taxon>
        <taxon>Betaproteobacteria</taxon>
        <taxon>Burkholderiales</taxon>
        <taxon>Sutterellaceae</taxon>
        <taxon>Sutterella</taxon>
    </lineage>
</organism>
<evidence type="ECO:0000256" key="3">
    <source>
        <dbReference type="PIRSR" id="PIRSR001235-1"/>
    </source>
</evidence>
<feature type="binding site" evidence="3">
    <location>
        <position position="130"/>
    </location>
    <ligand>
        <name>Zn(2+)</name>
        <dbReference type="ChEBI" id="CHEBI:29105"/>
        <label>2</label>
    </ligand>
</feature>
<dbReference type="PANTHER" id="PTHR32494">
    <property type="entry name" value="ALLANTOATE DEIMINASE-RELATED"/>
    <property type="match status" value="1"/>
</dbReference>
<evidence type="ECO:0000256" key="2">
    <source>
        <dbReference type="ARBA" id="ARBA00022801"/>
    </source>
</evidence>
<dbReference type="GO" id="GO:0016813">
    <property type="term" value="F:hydrolase activity, acting on carbon-nitrogen (but not peptide) bonds, in linear amidines"/>
    <property type="evidence" value="ECO:0007669"/>
    <property type="project" value="InterPro"/>
</dbReference>
<keyword evidence="3" id="KW-0862">Zinc</keyword>
<dbReference type="AlphaFoldDB" id="A0AAI9SE56"/>
<keyword evidence="3" id="KW-0479">Metal-binding</keyword>
<dbReference type="SUPFAM" id="SSF55031">
    <property type="entry name" value="Bacterial exopeptidase dimerisation domain"/>
    <property type="match status" value="1"/>
</dbReference>
<dbReference type="Gene3D" id="3.40.630.10">
    <property type="entry name" value="Zn peptidases"/>
    <property type="match status" value="1"/>
</dbReference>
<comment type="caution">
    <text evidence="5">The sequence shown here is derived from an EMBL/GenBank/DDBJ whole genome shotgun (WGS) entry which is preliminary data.</text>
</comment>
<comment type="cofactor">
    <cofactor evidence="3">
        <name>Zn(2+)</name>
        <dbReference type="ChEBI" id="CHEBI:29105"/>
    </cofactor>
    <text evidence="3">Binds 2 Zn(2+) ions per subunit.</text>
</comment>
<dbReference type="GO" id="GO:0046872">
    <property type="term" value="F:metal ion binding"/>
    <property type="evidence" value="ECO:0007669"/>
    <property type="project" value="UniProtKB-KW"/>
</dbReference>
<dbReference type="PANTHER" id="PTHR32494:SF5">
    <property type="entry name" value="ALLANTOATE AMIDOHYDROLASE"/>
    <property type="match status" value="1"/>
</dbReference>
<protein>
    <submittedName>
        <fullName evidence="5">Zn-dependent hydrolase</fullName>
    </submittedName>
</protein>
<gene>
    <name evidence="5" type="ORF">GBM96_03530</name>
</gene>
<dbReference type="InterPro" id="IPR002933">
    <property type="entry name" value="Peptidase_M20"/>
</dbReference>
<name>A0AAI9SE56_9BURK</name>
<keyword evidence="6" id="KW-1185">Reference proteome</keyword>
<evidence type="ECO:0000259" key="4">
    <source>
        <dbReference type="Pfam" id="PF07687"/>
    </source>
</evidence>
<dbReference type="InterPro" id="IPR011650">
    <property type="entry name" value="Peptidase_M20_dimer"/>
</dbReference>
<feature type="domain" description="Peptidase M20 dimerisation" evidence="4">
    <location>
        <begin position="226"/>
        <end position="325"/>
    </location>
</feature>
<dbReference type="Pfam" id="PF01546">
    <property type="entry name" value="Peptidase_M20"/>
    <property type="match status" value="1"/>
</dbReference>
<dbReference type="PIRSF" id="PIRSF001235">
    <property type="entry name" value="Amidase_carbamoylase"/>
    <property type="match status" value="1"/>
</dbReference>
<accession>A0AAI9SE56</accession>
<dbReference type="Proteomes" id="UP000469462">
    <property type="component" value="Unassembled WGS sequence"/>
</dbReference>
<feature type="binding site" evidence="3">
    <location>
        <position position="395"/>
    </location>
    <ligand>
        <name>Zn(2+)</name>
        <dbReference type="ChEBI" id="CHEBI:29105"/>
        <label>2</label>
    </ligand>
</feature>
<dbReference type="EMBL" id="WEHW01000007">
    <property type="protein sequence ID" value="KAB7652017.1"/>
    <property type="molecule type" value="Genomic_DNA"/>
</dbReference>
<reference evidence="5 6" key="1">
    <citation type="submission" date="2019-10" db="EMBL/GenBank/DDBJ databases">
        <title>Genome diversity of Sutterella seckii.</title>
        <authorList>
            <person name="Chaplin A.V."/>
            <person name="Sokolova S.R."/>
            <person name="Mosin K.A."/>
            <person name="Ivanova E.L."/>
            <person name="Kochetkova T.O."/>
            <person name="Goltsov A.Y."/>
            <person name="Trofimov D.Y."/>
            <person name="Efimov B.A."/>
        </authorList>
    </citation>
    <scope>NUCLEOTIDE SEQUENCE [LARGE SCALE GENOMIC DNA]</scope>
    <source>
        <strain evidence="5 6">ASD3426</strain>
    </source>
</reference>
<keyword evidence="2 5" id="KW-0378">Hydrolase</keyword>
<dbReference type="NCBIfam" id="TIGR01879">
    <property type="entry name" value="hydantase"/>
    <property type="match status" value="1"/>
</dbReference>
<feature type="binding site" evidence="3">
    <location>
        <position position="197"/>
    </location>
    <ligand>
        <name>Zn(2+)</name>
        <dbReference type="ChEBI" id="CHEBI:29105"/>
        <label>1</label>
    </ligand>
</feature>
<dbReference type="InterPro" id="IPR010158">
    <property type="entry name" value="Amidase_Cbmase"/>
</dbReference>
<dbReference type="Gene3D" id="3.30.70.360">
    <property type="match status" value="1"/>
</dbReference>
<dbReference type="RefSeq" id="WP_139688100.1">
    <property type="nucleotide sequence ID" value="NZ_WEHW01000007.1"/>
</dbReference>
<dbReference type="SUPFAM" id="SSF53187">
    <property type="entry name" value="Zn-dependent exopeptidases"/>
    <property type="match status" value="1"/>
</dbReference>
<dbReference type="Pfam" id="PF07687">
    <property type="entry name" value="M20_dimer"/>
    <property type="match status" value="1"/>
</dbReference>
<dbReference type="InterPro" id="IPR036264">
    <property type="entry name" value="Bact_exopeptidase_dim_dom"/>
</dbReference>
<evidence type="ECO:0000313" key="5">
    <source>
        <dbReference type="EMBL" id="KAB7652017.1"/>
    </source>
</evidence>
<comment type="similarity">
    <text evidence="1">Belongs to the peptidase M20 family.</text>
</comment>
<sequence length="423" mass="46056">MTQFSQLSDADFCAAIFDHVRSMSKDHEGVTRQGYGPLESKVLDYLEGIGRDLNLEIAKDAAGNVWMTLPGRDRKLPAVVSGSHADSVPQGGNYDGLAGIVAALSVARRMRREGVTPARDYRVLMMRCEESSFFGKAYVGSLGMMGRLKESDLALKHRTSGETLGECIASCGLDPKALTTGKPVIDTSRIAAFFELHIEQGPTLTSQKDARTGIVTGIRGNIRHKEVKVIGETAHSGAVDKQYRHDAVMAAARLISRMDDKWDEYLKRGEDLVFTVGVIKTAPTAAISVIPGLVTFTIDMRSLSEATCRAFHEDLLAEAKKLAEERGVRFEFDAPLFTAPAHVNEALADRLWESAQRAHLPVMRLPSGAGHDSAMLGNCGIPVAMIFVANQNGSHNPHEAMELSDFMKGADLLWHTVMDFDAA</sequence>
<proteinExistence type="inferred from homology"/>